<evidence type="ECO:0000313" key="3">
    <source>
        <dbReference type="Proteomes" id="UP000268084"/>
    </source>
</evidence>
<gene>
    <name evidence="2" type="ORF">EH165_09795</name>
</gene>
<dbReference type="KEGG" id="nak:EH165_09795"/>
<reference evidence="2 3" key="1">
    <citation type="submission" date="2018-11" db="EMBL/GenBank/DDBJ databases">
        <authorList>
            <person name="Da X."/>
        </authorList>
    </citation>
    <scope>NUCLEOTIDE SEQUENCE [LARGE SCALE GENOMIC DNA]</scope>
    <source>
        <strain evidence="2 3">S14-144</strain>
    </source>
</reference>
<organism evidence="2 3">
    <name type="scientific">Nakamurella antarctica</name>
    <dbReference type="NCBI Taxonomy" id="1902245"/>
    <lineage>
        <taxon>Bacteria</taxon>
        <taxon>Bacillati</taxon>
        <taxon>Actinomycetota</taxon>
        <taxon>Actinomycetes</taxon>
        <taxon>Nakamurellales</taxon>
        <taxon>Nakamurellaceae</taxon>
        <taxon>Nakamurella</taxon>
    </lineage>
</organism>
<reference evidence="2 3" key="2">
    <citation type="submission" date="2018-12" db="EMBL/GenBank/DDBJ databases">
        <title>Nakamurella antarcticus sp. nov., isolated from Antarctica South Shetland Islands soil.</title>
        <authorList>
            <person name="Peng F."/>
        </authorList>
    </citation>
    <scope>NUCLEOTIDE SEQUENCE [LARGE SCALE GENOMIC DNA]</scope>
    <source>
        <strain evidence="2 3">S14-144</strain>
    </source>
</reference>
<evidence type="ECO:0000313" key="2">
    <source>
        <dbReference type="EMBL" id="AZI58389.1"/>
    </source>
</evidence>
<dbReference type="AlphaFoldDB" id="A0A3G8ZM14"/>
<protein>
    <submittedName>
        <fullName evidence="2">Uncharacterized protein</fullName>
    </submittedName>
</protein>
<dbReference type="Proteomes" id="UP000268084">
    <property type="component" value="Chromosome"/>
</dbReference>
<sequence>MARLREPEQSTPTAESVPAALKDPMGSTVWRQTATYDRWCRKYLGKTIKLHSEGTYWRYDAAMTEWCRQNGLMSERFPTHVDYQRAKDAGIGKLGALRRSQLNCEDGNSDAIRLVRPPKI</sequence>
<accession>A0A3G8ZM14</accession>
<evidence type="ECO:0000256" key="1">
    <source>
        <dbReference type="SAM" id="MobiDB-lite"/>
    </source>
</evidence>
<dbReference type="RefSeq" id="WP_124799298.1">
    <property type="nucleotide sequence ID" value="NZ_CP034170.1"/>
</dbReference>
<dbReference type="EMBL" id="CP034170">
    <property type="protein sequence ID" value="AZI58389.1"/>
    <property type="molecule type" value="Genomic_DNA"/>
</dbReference>
<keyword evidence="3" id="KW-1185">Reference proteome</keyword>
<feature type="region of interest" description="Disordered" evidence="1">
    <location>
        <begin position="1"/>
        <end position="24"/>
    </location>
</feature>
<name>A0A3G8ZM14_9ACTN</name>
<proteinExistence type="predicted"/>